<comment type="caution">
    <text evidence="2">The sequence shown here is derived from an EMBL/GenBank/DDBJ whole genome shotgun (WGS) entry which is preliminary data.</text>
</comment>
<evidence type="ECO:0000313" key="3">
    <source>
        <dbReference type="Proteomes" id="UP000325372"/>
    </source>
</evidence>
<dbReference type="EMBL" id="VYXP01000003">
    <property type="protein sequence ID" value="KAA9132558.1"/>
    <property type="molecule type" value="Genomic_DNA"/>
</dbReference>
<dbReference type="AlphaFoldDB" id="A0A5N0TCZ7"/>
<gene>
    <name evidence="2" type="primary">pspB</name>
    <name evidence="2" type="ORF">F3N42_04880</name>
</gene>
<name>A0A5N0TCZ7_9GAMM</name>
<reference evidence="2 3" key="1">
    <citation type="submission" date="2019-09" db="EMBL/GenBank/DDBJ databases">
        <title>Wenzhouxiangella sp. Genome sequencing and assembly.</title>
        <authorList>
            <person name="Zhang R."/>
        </authorList>
    </citation>
    <scope>NUCLEOTIDE SEQUENCE [LARGE SCALE GENOMIC DNA]</scope>
    <source>
        <strain evidence="2 3">W260</strain>
    </source>
</reference>
<dbReference type="GO" id="GO:0006355">
    <property type="term" value="P:regulation of DNA-templated transcription"/>
    <property type="evidence" value="ECO:0007669"/>
    <property type="project" value="InterPro"/>
</dbReference>
<keyword evidence="1" id="KW-1133">Transmembrane helix</keyword>
<accession>A0A5N0TCZ7</accession>
<organism evidence="2 3">
    <name type="scientific">Marinihelvus fidelis</name>
    <dbReference type="NCBI Taxonomy" id="2613842"/>
    <lineage>
        <taxon>Bacteria</taxon>
        <taxon>Pseudomonadati</taxon>
        <taxon>Pseudomonadota</taxon>
        <taxon>Gammaproteobacteria</taxon>
        <taxon>Chromatiales</taxon>
        <taxon>Wenzhouxiangellaceae</taxon>
        <taxon>Marinihelvus</taxon>
    </lineage>
</organism>
<proteinExistence type="predicted"/>
<keyword evidence="1" id="KW-0812">Transmembrane</keyword>
<keyword evidence="3" id="KW-1185">Reference proteome</keyword>
<keyword evidence="1" id="KW-0472">Membrane</keyword>
<protein>
    <submittedName>
        <fullName evidence="2">Envelope stress response membrane protein PspB</fullName>
    </submittedName>
</protein>
<dbReference type="GO" id="GO:0009271">
    <property type="term" value="P:phage shock"/>
    <property type="evidence" value="ECO:0007669"/>
    <property type="project" value="InterPro"/>
</dbReference>
<feature type="transmembrane region" description="Helical" evidence="1">
    <location>
        <begin position="6"/>
        <end position="23"/>
    </location>
</feature>
<evidence type="ECO:0000313" key="2">
    <source>
        <dbReference type="EMBL" id="KAA9132558.1"/>
    </source>
</evidence>
<dbReference type="RefSeq" id="WP_150863267.1">
    <property type="nucleotide sequence ID" value="NZ_VYXP01000003.1"/>
</dbReference>
<evidence type="ECO:0000256" key="1">
    <source>
        <dbReference type="SAM" id="Phobius"/>
    </source>
</evidence>
<dbReference type="Pfam" id="PF06667">
    <property type="entry name" value="PspB"/>
    <property type="match status" value="1"/>
</dbReference>
<dbReference type="NCBIfam" id="TIGR02976">
    <property type="entry name" value="phageshock_pspB"/>
    <property type="match status" value="1"/>
</dbReference>
<sequence>MEELFVILLLTVCFPLWIIFHYLTKWKMAKGMSPEDEKMLSDVWESANRMEDRIRTLERILDIEAPTWRQRHD</sequence>
<dbReference type="InterPro" id="IPR009554">
    <property type="entry name" value="Phageshock_PspB"/>
</dbReference>
<dbReference type="Proteomes" id="UP000325372">
    <property type="component" value="Unassembled WGS sequence"/>
</dbReference>